<dbReference type="InterPro" id="IPR049945">
    <property type="entry name" value="AAA_22"/>
</dbReference>
<sequence>MEFEVLGTMRIRNGSSHATVDGRIQRTLLGLLLARANTPVPVDVLVEAIWGESSGARASQRLQVHVHRLRKALGSASRIDHEPQGYQLRLWPGELDAERFETLLDEAAELAGQAPEECARLSRKALELWHGRPYEGLDIPLLADEAERLTNRRLTACEDLYRVELSRGRHTAIIGELIELAKENPLREQLHAQLMTALYGSGRQAEALRVYRDVRRHLIDELGLEPGPELRAIEQQVLTGEPIELAEPEPRPVRPAQLPHNVRSFIGRDTALVELDELVETDGAGIAVLTGTAGVGKTALAVHWAHRVRERFPDGQLYVDLRGYGPEQPVPPTEVLAGFLRGLGVDTGSIPQDAAELAGRLRTALAGRRILLVLDNARTVEQVRPLLPGVAACVVLVTSRDAMTGLVARDGARRIELARLSTVESERLVRRLAEDRLTEDSSILGVVVQRCARLPLALRIAAELINIQPANQLAELVAELADEQTSLDMLDVDGDPQTAVRAVFSWSYHQLAPAAARIFRLCGLHPGQDFDVFDLAALAGSTVRATRQALRSLQAANLLDRTAQGRYQPHDLLRAYAAELVAETDSAEERTAAITRLLEYYLHSLAAARLAFNPHSLAVPCTPATTRLELPTIADRTGALNWYAAERDSLVAAVRAAVQHGQHAPAWQLCTMLVGFFYLDNYWDGWVSTHRAALELAERADDRAGQAYLLGGLGNAYDELREYEESVACHERAAELFDEIGHEHGAAWNANNLGVVYDTLGRYAEAIRCYRRALGLFQEANDPSGASISLNNLGDVYRILRSFDESAKHLRQALELQRAEGTGDAQRFTCRTLGDLHLDSGRPTQAINWYQRALEISLELGERFRSASMLARLGDAHAAVGDNATARDYWWQALNGFGDLDGARTAELREKLDT</sequence>
<keyword evidence="3 6" id="KW-0238">DNA-binding</keyword>
<feature type="domain" description="OmpR/PhoB-type" evidence="7">
    <location>
        <begin position="1"/>
        <end position="90"/>
    </location>
</feature>
<evidence type="ECO:0000313" key="8">
    <source>
        <dbReference type="EMBL" id="TCP57325.1"/>
    </source>
</evidence>
<dbReference type="GO" id="GO:0003677">
    <property type="term" value="F:DNA binding"/>
    <property type="evidence" value="ECO:0007669"/>
    <property type="project" value="UniProtKB-UniRule"/>
</dbReference>
<dbReference type="Gene3D" id="3.40.50.300">
    <property type="entry name" value="P-loop containing nucleotide triphosphate hydrolases"/>
    <property type="match status" value="1"/>
</dbReference>
<evidence type="ECO:0000313" key="9">
    <source>
        <dbReference type="Proteomes" id="UP000294911"/>
    </source>
</evidence>
<dbReference type="Pfam" id="PF03704">
    <property type="entry name" value="BTAD"/>
    <property type="match status" value="1"/>
</dbReference>
<feature type="repeat" description="TPR" evidence="5">
    <location>
        <begin position="787"/>
        <end position="820"/>
    </location>
</feature>
<evidence type="ECO:0000256" key="2">
    <source>
        <dbReference type="ARBA" id="ARBA00023015"/>
    </source>
</evidence>
<dbReference type="InterPro" id="IPR011990">
    <property type="entry name" value="TPR-like_helical_dom_sf"/>
</dbReference>
<comment type="caution">
    <text evidence="8">The sequence shown here is derived from an EMBL/GenBank/DDBJ whole genome shotgun (WGS) entry which is preliminary data.</text>
</comment>
<dbReference type="SMART" id="SM01043">
    <property type="entry name" value="BTAD"/>
    <property type="match status" value="1"/>
</dbReference>
<dbReference type="InterPro" id="IPR019734">
    <property type="entry name" value="TPR_rpt"/>
</dbReference>
<feature type="DNA-binding region" description="OmpR/PhoB-type" evidence="6">
    <location>
        <begin position="1"/>
        <end position="90"/>
    </location>
</feature>
<evidence type="ECO:0000256" key="5">
    <source>
        <dbReference type="PROSITE-ProRule" id="PRU00339"/>
    </source>
</evidence>
<dbReference type="SMART" id="SM00862">
    <property type="entry name" value="Trans_reg_C"/>
    <property type="match status" value="1"/>
</dbReference>
<evidence type="ECO:0000256" key="4">
    <source>
        <dbReference type="ARBA" id="ARBA00023163"/>
    </source>
</evidence>
<dbReference type="InterPro" id="IPR001867">
    <property type="entry name" value="OmpR/PhoB-type_DNA-bd"/>
</dbReference>
<keyword evidence="2" id="KW-0805">Transcription regulation</keyword>
<dbReference type="Pfam" id="PF00486">
    <property type="entry name" value="Trans_reg_C"/>
    <property type="match status" value="1"/>
</dbReference>
<dbReference type="SMART" id="SM00028">
    <property type="entry name" value="TPR"/>
    <property type="match status" value="5"/>
</dbReference>
<accession>A0A4R2RD31</accession>
<dbReference type="Gene3D" id="1.25.40.10">
    <property type="entry name" value="Tetratricopeptide repeat domain"/>
    <property type="match status" value="2"/>
</dbReference>
<dbReference type="GO" id="GO:0043531">
    <property type="term" value="F:ADP binding"/>
    <property type="evidence" value="ECO:0007669"/>
    <property type="project" value="InterPro"/>
</dbReference>
<dbReference type="OrthoDB" id="581105at2"/>
<dbReference type="Pfam" id="PF13401">
    <property type="entry name" value="AAA_22"/>
    <property type="match status" value="1"/>
</dbReference>
<dbReference type="CDD" id="cd15831">
    <property type="entry name" value="BTAD"/>
    <property type="match status" value="1"/>
</dbReference>
<name>A0A4R2RD31_9PSEU</name>
<dbReference type="InterPro" id="IPR051677">
    <property type="entry name" value="AfsR-DnrI-RedD_regulator"/>
</dbReference>
<gene>
    <name evidence="8" type="ORF">EV191_1011279</name>
</gene>
<dbReference type="InterPro" id="IPR005158">
    <property type="entry name" value="BTAD"/>
</dbReference>
<dbReference type="Gene3D" id="1.10.10.10">
    <property type="entry name" value="Winged helix-like DNA-binding domain superfamily/Winged helix DNA-binding domain"/>
    <property type="match status" value="1"/>
</dbReference>
<evidence type="ECO:0000256" key="6">
    <source>
        <dbReference type="PROSITE-ProRule" id="PRU01091"/>
    </source>
</evidence>
<reference evidence="8 9" key="1">
    <citation type="submission" date="2019-03" db="EMBL/GenBank/DDBJ databases">
        <title>Genomic Encyclopedia of Type Strains, Phase IV (KMG-IV): sequencing the most valuable type-strain genomes for metagenomic binning, comparative biology and taxonomic classification.</title>
        <authorList>
            <person name="Goeker M."/>
        </authorList>
    </citation>
    <scope>NUCLEOTIDE SEQUENCE [LARGE SCALE GENOMIC DNA]</scope>
    <source>
        <strain evidence="8 9">DSM 45765</strain>
    </source>
</reference>
<dbReference type="InterPro" id="IPR036388">
    <property type="entry name" value="WH-like_DNA-bd_sf"/>
</dbReference>
<keyword evidence="5" id="KW-0802">TPR repeat</keyword>
<dbReference type="PROSITE" id="PS51755">
    <property type="entry name" value="OMPR_PHOB"/>
    <property type="match status" value="1"/>
</dbReference>
<dbReference type="GO" id="GO:0000160">
    <property type="term" value="P:phosphorelay signal transduction system"/>
    <property type="evidence" value="ECO:0007669"/>
    <property type="project" value="InterPro"/>
</dbReference>
<dbReference type="GO" id="GO:0006355">
    <property type="term" value="P:regulation of DNA-templated transcription"/>
    <property type="evidence" value="ECO:0007669"/>
    <property type="project" value="InterPro"/>
</dbReference>
<evidence type="ECO:0000256" key="3">
    <source>
        <dbReference type="ARBA" id="ARBA00023125"/>
    </source>
</evidence>
<dbReference type="PANTHER" id="PTHR35807:SF1">
    <property type="entry name" value="TRANSCRIPTIONAL REGULATOR REDD"/>
    <property type="match status" value="1"/>
</dbReference>
<dbReference type="InterPro" id="IPR027417">
    <property type="entry name" value="P-loop_NTPase"/>
</dbReference>
<dbReference type="AlphaFoldDB" id="A0A4R2RD31"/>
<dbReference type="InterPro" id="IPR016032">
    <property type="entry name" value="Sig_transdc_resp-reg_C-effctor"/>
</dbReference>
<evidence type="ECO:0000256" key="1">
    <source>
        <dbReference type="ARBA" id="ARBA00005820"/>
    </source>
</evidence>
<dbReference type="SUPFAM" id="SSF52540">
    <property type="entry name" value="P-loop containing nucleoside triphosphate hydrolases"/>
    <property type="match status" value="1"/>
</dbReference>
<evidence type="ECO:0000259" key="7">
    <source>
        <dbReference type="PROSITE" id="PS51755"/>
    </source>
</evidence>
<dbReference type="SUPFAM" id="SSF48452">
    <property type="entry name" value="TPR-like"/>
    <property type="match status" value="2"/>
</dbReference>
<dbReference type="EMBL" id="SLXQ01000001">
    <property type="protein sequence ID" value="TCP57325.1"/>
    <property type="molecule type" value="Genomic_DNA"/>
</dbReference>
<dbReference type="SUPFAM" id="SSF46894">
    <property type="entry name" value="C-terminal effector domain of the bipartite response regulators"/>
    <property type="match status" value="1"/>
</dbReference>
<dbReference type="PROSITE" id="PS50005">
    <property type="entry name" value="TPR"/>
    <property type="match status" value="2"/>
</dbReference>
<dbReference type="Proteomes" id="UP000294911">
    <property type="component" value="Unassembled WGS sequence"/>
</dbReference>
<proteinExistence type="inferred from homology"/>
<comment type="similarity">
    <text evidence="1">Belongs to the AfsR/DnrI/RedD regulatory family.</text>
</comment>
<dbReference type="PANTHER" id="PTHR35807">
    <property type="entry name" value="TRANSCRIPTIONAL REGULATOR REDD-RELATED"/>
    <property type="match status" value="1"/>
</dbReference>
<keyword evidence="4" id="KW-0804">Transcription</keyword>
<dbReference type="Pfam" id="PF13424">
    <property type="entry name" value="TPR_12"/>
    <property type="match status" value="2"/>
</dbReference>
<organism evidence="8 9">
    <name type="scientific">Tamaricihabitans halophyticus</name>
    <dbReference type="NCBI Taxonomy" id="1262583"/>
    <lineage>
        <taxon>Bacteria</taxon>
        <taxon>Bacillati</taxon>
        <taxon>Actinomycetota</taxon>
        <taxon>Actinomycetes</taxon>
        <taxon>Pseudonocardiales</taxon>
        <taxon>Pseudonocardiaceae</taxon>
        <taxon>Tamaricihabitans</taxon>
    </lineage>
</organism>
<protein>
    <submittedName>
        <fullName evidence="8">DNA-binding SARP family transcriptional activator</fullName>
    </submittedName>
</protein>
<keyword evidence="9" id="KW-1185">Reference proteome</keyword>
<feature type="repeat" description="TPR" evidence="5">
    <location>
        <begin position="747"/>
        <end position="780"/>
    </location>
</feature>
<dbReference type="PRINTS" id="PR00364">
    <property type="entry name" value="DISEASERSIST"/>
</dbReference>